<name>A0A1A9QEI6_9MOLU</name>
<organism evidence="5 6">
    <name type="scientific">Candidatus Mycoplasma haematobovis</name>
    <dbReference type="NCBI Taxonomy" id="432608"/>
    <lineage>
        <taxon>Bacteria</taxon>
        <taxon>Bacillati</taxon>
        <taxon>Mycoplasmatota</taxon>
        <taxon>Mollicutes</taxon>
        <taxon>Mycoplasmataceae</taxon>
        <taxon>Mycoplasma</taxon>
    </lineage>
</organism>
<sequence>MEITSIIIKPKITEKTQNLKSLANPKLTFFVNRRATKHQVALAFKTMFGVEPKAVNIINNKPAKARYMLKSKHNFTKANKTAYITVSGEDFSGFQEKLEPEAKVEAPATEE</sequence>
<dbReference type="EMBL" id="LWUJ01000011">
    <property type="protein sequence ID" value="OAL10366.1"/>
    <property type="molecule type" value="Genomic_DNA"/>
</dbReference>
<evidence type="ECO:0000256" key="4">
    <source>
        <dbReference type="ARBA" id="ARBA00035481"/>
    </source>
</evidence>
<comment type="caution">
    <text evidence="5">The sequence shown here is derived from an EMBL/GenBank/DDBJ whole genome shotgun (WGS) entry which is preliminary data.</text>
</comment>
<dbReference type="AlphaFoldDB" id="A0A1A9QEI6"/>
<evidence type="ECO:0000256" key="2">
    <source>
        <dbReference type="ARBA" id="ARBA00022980"/>
    </source>
</evidence>
<keyword evidence="3" id="KW-0687">Ribonucleoprotein</keyword>
<dbReference type="Pfam" id="PF00276">
    <property type="entry name" value="Ribosomal_L23"/>
    <property type="match status" value="1"/>
</dbReference>
<protein>
    <recommendedName>
        <fullName evidence="4">50S ribosomal protein L23</fullName>
    </recommendedName>
</protein>
<comment type="similarity">
    <text evidence="1">Belongs to the universal ribosomal protein uL23 family.</text>
</comment>
<gene>
    <name evidence="5" type="ORF">A6V39_02935</name>
</gene>
<dbReference type="Proteomes" id="UP000077623">
    <property type="component" value="Unassembled WGS sequence"/>
</dbReference>
<dbReference type="GO" id="GO:1990904">
    <property type="term" value="C:ribonucleoprotein complex"/>
    <property type="evidence" value="ECO:0007669"/>
    <property type="project" value="UniProtKB-KW"/>
</dbReference>
<evidence type="ECO:0000256" key="1">
    <source>
        <dbReference type="ARBA" id="ARBA00006700"/>
    </source>
</evidence>
<dbReference type="GO" id="GO:0006412">
    <property type="term" value="P:translation"/>
    <property type="evidence" value="ECO:0007669"/>
    <property type="project" value="InterPro"/>
</dbReference>
<proteinExistence type="inferred from homology"/>
<dbReference type="InterPro" id="IPR012677">
    <property type="entry name" value="Nucleotide-bd_a/b_plait_sf"/>
</dbReference>
<dbReference type="SUPFAM" id="SSF54189">
    <property type="entry name" value="Ribosomal proteins S24e, L23 and L15e"/>
    <property type="match status" value="1"/>
</dbReference>
<evidence type="ECO:0000313" key="6">
    <source>
        <dbReference type="Proteomes" id="UP000077623"/>
    </source>
</evidence>
<keyword evidence="2 5" id="KW-0689">Ribosomal protein</keyword>
<dbReference type="Gene3D" id="3.30.70.330">
    <property type="match status" value="1"/>
</dbReference>
<evidence type="ECO:0000256" key="3">
    <source>
        <dbReference type="ARBA" id="ARBA00023274"/>
    </source>
</evidence>
<dbReference type="RefSeq" id="WP_187150207.1">
    <property type="nucleotide sequence ID" value="NZ_LWUJ01000011.1"/>
</dbReference>
<reference evidence="6" key="1">
    <citation type="submission" date="2016-04" db="EMBL/GenBank/DDBJ databases">
        <authorList>
            <person name="Quiroz-Castaneda R.E."/>
            <person name="Martinez-Ocampo F."/>
        </authorList>
    </citation>
    <scope>NUCLEOTIDE SEQUENCE [LARGE SCALE GENOMIC DNA]</scope>
    <source>
        <strain evidence="6">INIFAP01</strain>
    </source>
</reference>
<dbReference type="GO" id="GO:0003735">
    <property type="term" value="F:structural constituent of ribosome"/>
    <property type="evidence" value="ECO:0007669"/>
    <property type="project" value="InterPro"/>
</dbReference>
<dbReference type="STRING" id="432608.A6V39_02935"/>
<dbReference type="InterPro" id="IPR012678">
    <property type="entry name" value="Ribosomal_uL23/eL15/eS24_sf"/>
</dbReference>
<keyword evidence="6" id="KW-1185">Reference proteome</keyword>
<evidence type="ECO:0000313" key="5">
    <source>
        <dbReference type="EMBL" id="OAL10366.1"/>
    </source>
</evidence>
<accession>A0A1A9QEI6</accession>
<dbReference type="InterPro" id="IPR013025">
    <property type="entry name" value="Ribosomal_uL23-like"/>
</dbReference>
<dbReference type="GO" id="GO:0005840">
    <property type="term" value="C:ribosome"/>
    <property type="evidence" value="ECO:0007669"/>
    <property type="project" value="UniProtKB-KW"/>
</dbReference>